<name>A0A6G1JN69_9PLEO</name>
<protein>
    <recommendedName>
        <fullName evidence="3">Reverse transcriptase Ty1/copia-type domain-containing protein</fullName>
    </recommendedName>
</protein>
<dbReference type="AlphaFoldDB" id="A0A6G1JN69"/>
<keyword evidence="2" id="KW-1185">Reference proteome</keyword>
<evidence type="ECO:0008006" key="3">
    <source>
        <dbReference type="Google" id="ProtNLM"/>
    </source>
</evidence>
<gene>
    <name evidence="1" type="ORF">K458DRAFT_285986</name>
</gene>
<proteinExistence type="predicted"/>
<sequence>EGINYKETFASVVKPTLTRILLVLRDVKTTFLNSNLNKPIYIKPLKDIKLLRGFYLIVIRALYKLKQLLYI</sequence>
<evidence type="ECO:0000313" key="1">
    <source>
        <dbReference type="EMBL" id="KAF2691670.1"/>
    </source>
</evidence>
<accession>A0A6G1JN69</accession>
<organism evidence="1 2">
    <name type="scientific">Lentithecium fluviatile CBS 122367</name>
    <dbReference type="NCBI Taxonomy" id="1168545"/>
    <lineage>
        <taxon>Eukaryota</taxon>
        <taxon>Fungi</taxon>
        <taxon>Dikarya</taxon>
        <taxon>Ascomycota</taxon>
        <taxon>Pezizomycotina</taxon>
        <taxon>Dothideomycetes</taxon>
        <taxon>Pleosporomycetidae</taxon>
        <taxon>Pleosporales</taxon>
        <taxon>Massarineae</taxon>
        <taxon>Lentitheciaceae</taxon>
        <taxon>Lentithecium</taxon>
    </lineage>
</organism>
<evidence type="ECO:0000313" key="2">
    <source>
        <dbReference type="Proteomes" id="UP000799291"/>
    </source>
</evidence>
<feature type="non-terminal residue" evidence="1">
    <location>
        <position position="1"/>
    </location>
</feature>
<dbReference type="OrthoDB" id="3693885at2759"/>
<dbReference type="EMBL" id="MU005569">
    <property type="protein sequence ID" value="KAF2691670.1"/>
    <property type="molecule type" value="Genomic_DNA"/>
</dbReference>
<reference evidence="1" key="1">
    <citation type="journal article" date="2020" name="Stud. Mycol.">
        <title>101 Dothideomycetes genomes: a test case for predicting lifestyles and emergence of pathogens.</title>
        <authorList>
            <person name="Haridas S."/>
            <person name="Albert R."/>
            <person name="Binder M."/>
            <person name="Bloem J."/>
            <person name="Labutti K."/>
            <person name="Salamov A."/>
            <person name="Andreopoulos B."/>
            <person name="Baker S."/>
            <person name="Barry K."/>
            <person name="Bills G."/>
            <person name="Bluhm B."/>
            <person name="Cannon C."/>
            <person name="Castanera R."/>
            <person name="Culley D."/>
            <person name="Daum C."/>
            <person name="Ezra D."/>
            <person name="Gonzalez J."/>
            <person name="Henrissat B."/>
            <person name="Kuo A."/>
            <person name="Liang C."/>
            <person name="Lipzen A."/>
            <person name="Lutzoni F."/>
            <person name="Magnuson J."/>
            <person name="Mondo S."/>
            <person name="Nolan M."/>
            <person name="Ohm R."/>
            <person name="Pangilinan J."/>
            <person name="Park H.-J."/>
            <person name="Ramirez L."/>
            <person name="Alfaro M."/>
            <person name="Sun H."/>
            <person name="Tritt A."/>
            <person name="Yoshinaga Y."/>
            <person name="Zwiers L.-H."/>
            <person name="Turgeon B."/>
            <person name="Goodwin S."/>
            <person name="Spatafora J."/>
            <person name="Crous P."/>
            <person name="Grigoriev I."/>
        </authorList>
    </citation>
    <scope>NUCLEOTIDE SEQUENCE</scope>
    <source>
        <strain evidence="1">CBS 122367</strain>
    </source>
</reference>
<dbReference type="Proteomes" id="UP000799291">
    <property type="component" value="Unassembled WGS sequence"/>
</dbReference>